<accession>A0A8T9BG50</accession>
<dbReference type="GO" id="GO:0005793">
    <property type="term" value="C:endoplasmic reticulum-Golgi intermediate compartment"/>
    <property type="evidence" value="ECO:0007669"/>
    <property type="project" value="TreeGrafter"/>
</dbReference>
<dbReference type="AlphaFoldDB" id="A0A8T9BG50"/>
<comment type="caution">
    <text evidence="5">The sequence shown here is derived from an EMBL/GenBank/DDBJ whole genome shotgun (WGS) entry which is preliminary data.</text>
</comment>
<dbReference type="SUPFAM" id="SSF47473">
    <property type="entry name" value="EF-hand"/>
    <property type="match status" value="1"/>
</dbReference>
<evidence type="ECO:0000313" key="5">
    <source>
        <dbReference type="EMBL" id="TVY19060.1"/>
    </source>
</evidence>
<reference evidence="5 6" key="1">
    <citation type="submission" date="2018-05" db="EMBL/GenBank/DDBJ databases">
        <title>Whole genome sequencing for identification of molecular markers to develop diagnostic detection tools for the regulated plant pathogen Lachnellula willkommii.</title>
        <authorList>
            <person name="Giroux E."/>
            <person name="Bilodeau G."/>
        </authorList>
    </citation>
    <scope>NUCLEOTIDE SEQUENCE [LARGE SCALE GENOMIC DNA]</scope>
    <source>
        <strain evidence="5 6">CBS 203.66</strain>
    </source>
</reference>
<dbReference type="InterPro" id="IPR040250">
    <property type="entry name" value="Nucleobindin"/>
</dbReference>
<evidence type="ECO:0000256" key="1">
    <source>
        <dbReference type="ARBA" id="ARBA00022729"/>
    </source>
</evidence>
<dbReference type="InterPro" id="IPR018247">
    <property type="entry name" value="EF_Hand_1_Ca_BS"/>
</dbReference>
<dbReference type="PROSITE" id="PS00018">
    <property type="entry name" value="EF_HAND_1"/>
    <property type="match status" value="1"/>
</dbReference>
<evidence type="ECO:0000259" key="4">
    <source>
        <dbReference type="PROSITE" id="PS50222"/>
    </source>
</evidence>
<keyword evidence="1 3" id="KW-0732">Signal</keyword>
<keyword evidence="2" id="KW-0106">Calcium</keyword>
<dbReference type="OrthoDB" id="289247at2759"/>
<dbReference type="Proteomes" id="UP000469559">
    <property type="component" value="Unassembled WGS sequence"/>
</dbReference>
<dbReference type="InterPro" id="IPR011992">
    <property type="entry name" value="EF-hand-dom_pair"/>
</dbReference>
<sequence>MALGRVIRACAASIALVGLVSAHGGGGAHQKPLQVDPEADWATRHMAGISSHRTLFQQPLTSQTEEHHIGNFDPASFFTLHDFDGNGFWDHQEILKFYGMEDQTAKDVPQAKKDEIIREITKLMDTNHNNIVEREEFMAFVVDRKGSLPDFGTGPGHHWDIEMEYEIHHWEKYHDENTKEEDLTHPEDIAHFKLHDDLEDEADRQAMLDKQPIVDHNIPAKFRRQQ</sequence>
<dbReference type="PANTHER" id="PTHR19237:SF20">
    <property type="entry name" value="NUCLEOBINDIN 1"/>
    <property type="match status" value="1"/>
</dbReference>
<feature type="signal peptide" evidence="3">
    <location>
        <begin position="1"/>
        <end position="22"/>
    </location>
</feature>
<feature type="chain" id="PRO_5035714093" evidence="3">
    <location>
        <begin position="23"/>
        <end position="226"/>
    </location>
</feature>
<dbReference type="PROSITE" id="PS50222">
    <property type="entry name" value="EF_HAND_2"/>
    <property type="match status" value="1"/>
</dbReference>
<protein>
    <submittedName>
        <fullName evidence="5">Putative calcium-binding protein</fullName>
    </submittedName>
</protein>
<evidence type="ECO:0000313" key="6">
    <source>
        <dbReference type="Proteomes" id="UP000469559"/>
    </source>
</evidence>
<name>A0A8T9BG50_9HELO</name>
<evidence type="ECO:0000256" key="2">
    <source>
        <dbReference type="ARBA" id="ARBA00022837"/>
    </source>
</evidence>
<dbReference type="GO" id="GO:0005509">
    <property type="term" value="F:calcium ion binding"/>
    <property type="evidence" value="ECO:0007669"/>
    <property type="project" value="InterPro"/>
</dbReference>
<evidence type="ECO:0000256" key="3">
    <source>
        <dbReference type="SAM" id="SignalP"/>
    </source>
</evidence>
<organism evidence="5 6">
    <name type="scientific">Lachnellula arida</name>
    <dbReference type="NCBI Taxonomy" id="1316785"/>
    <lineage>
        <taxon>Eukaryota</taxon>
        <taxon>Fungi</taxon>
        <taxon>Dikarya</taxon>
        <taxon>Ascomycota</taxon>
        <taxon>Pezizomycotina</taxon>
        <taxon>Leotiomycetes</taxon>
        <taxon>Helotiales</taxon>
        <taxon>Lachnaceae</taxon>
        <taxon>Lachnellula</taxon>
    </lineage>
</organism>
<dbReference type="PANTHER" id="PTHR19237">
    <property type="entry name" value="NUCLEOBINDIN"/>
    <property type="match status" value="1"/>
</dbReference>
<keyword evidence="6" id="KW-1185">Reference proteome</keyword>
<dbReference type="EMBL" id="QGMF01000129">
    <property type="protein sequence ID" value="TVY19060.1"/>
    <property type="molecule type" value="Genomic_DNA"/>
</dbReference>
<gene>
    <name evidence="5" type="primary">SPCC613.03</name>
    <name evidence="5" type="ORF">LARI1_G002037</name>
</gene>
<dbReference type="InterPro" id="IPR002048">
    <property type="entry name" value="EF_hand_dom"/>
</dbReference>
<proteinExistence type="predicted"/>
<feature type="domain" description="EF-hand" evidence="4">
    <location>
        <begin position="112"/>
        <end position="147"/>
    </location>
</feature>
<dbReference type="Gene3D" id="1.10.238.10">
    <property type="entry name" value="EF-hand"/>
    <property type="match status" value="1"/>
</dbReference>